<dbReference type="InterPro" id="IPR029063">
    <property type="entry name" value="SAM-dependent_MTases_sf"/>
</dbReference>
<dbReference type="InterPro" id="IPR051537">
    <property type="entry name" value="DNA_Adenine_Mtase"/>
</dbReference>
<dbReference type="PANTHER" id="PTHR42933">
    <property type="entry name" value="SLR6095 PROTEIN"/>
    <property type="match status" value="1"/>
</dbReference>
<protein>
    <recommendedName>
        <fullName evidence="2">site-specific DNA-methyltransferase (adenine-specific)</fullName>
        <ecNumber evidence="2">2.1.1.72</ecNumber>
    </recommendedName>
</protein>
<comment type="caution">
    <text evidence="9">The sequence shown here is derived from an EMBL/GenBank/DDBJ whole genome shotgun (WGS) entry which is preliminary data.</text>
</comment>
<dbReference type="GO" id="GO:0008170">
    <property type="term" value="F:N-methyltransferase activity"/>
    <property type="evidence" value="ECO:0007669"/>
    <property type="project" value="InterPro"/>
</dbReference>
<evidence type="ECO:0000256" key="3">
    <source>
        <dbReference type="ARBA" id="ARBA00022603"/>
    </source>
</evidence>
<dbReference type="PANTHER" id="PTHR42933:SF3">
    <property type="entry name" value="TYPE I RESTRICTION ENZYME MJAVIII METHYLASE SUBUNIT"/>
    <property type="match status" value="1"/>
</dbReference>
<name>A0A0F3QGB9_RICBE</name>
<dbReference type="Pfam" id="PF02384">
    <property type="entry name" value="N6_Mtase"/>
    <property type="match status" value="1"/>
</dbReference>
<dbReference type="EMBL" id="LAOJ01000001">
    <property type="protein sequence ID" value="KJV91573.1"/>
    <property type="molecule type" value="Genomic_DNA"/>
</dbReference>
<reference evidence="9 10" key="1">
    <citation type="submission" date="2015-02" db="EMBL/GenBank/DDBJ databases">
        <title>Genome Sequencing of Rickettsiales.</title>
        <authorList>
            <person name="Daugherty S.C."/>
            <person name="Su Q."/>
            <person name="Abolude K."/>
            <person name="Beier-Sexton M."/>
            <person name="Carlyon J.A."/>
            <person name="Carter R."/>
            <person name="Day N.P."/>
            <person name="Dumler S.J."/>
            <person name="Dyachenko V."/>
            <person name="Godinez A."/>
            <person name="Kurtti T.J."/>
            <person name="Lichay M."/>
            <person name="Mullins K.E."/>
            <person name="Ott S."/>
            <person name="Pappas-Brown V."/>
            <person name="Paris D.H."/>
            <person name="Patel P."/>
            <person name="Richards A.L."/>
            <person name="Sadzewicz L."/>
            <person name="Sears K."/>
            <person name="Seidman D."/>
            <person name="Sengamalay N."/>
            <person name="Stenos J."/>
            <person name="Tallon L.J."/>
            <person name="Vincent G."/>
            <person name="Fraser C.M."/>
            <person name="Munderloh U."/>
            <person name="Dunning-Hotopp J.C."/>
        </authorList>
    </citation>
    <scope>NUCLEOTIDE SEQUENCE [LARGE SCALE GENOMIC DNA]</scope>
    <source>
        <strain evidence="9 10">RML Mogi</strain>
    </source>
</reference>
<dbReference type="AlphaFoldDB" id="A0A0F3QGB9"/>
<keyword evidence="6" id="KW-0680">Restriction system</keyword>
<keyword evidence="3 9" id="KW-0489">Methyltransferase</keyword>
<dbReference type="GO" id="GO:0032259">
    <property type="term" value="P:methylation"/>
    <property type="evidence" value="ECO:0007669"/>
    <property type="project" value="UniProtKB-KW"/>
</dbReference>
<evidence type="ECO:0000256" key="7">
    <source>
        <dbReference type="ARBA" id="ARBA00047942"/>
    </source>
</evidence>
<dbReference type="Proteomes" id="UP000033689">
    <property type="component" value="Unassembled WGS sequence"/>
</dbReference>
<comment type="catalytic activity">
    <reaction evidence="7">
        <text>a 2'-deoxyadenosine in DNA + S-adenosyl-L-methionine = an N(6)-methyl-2'-deoxyadenosine in DNA + S-adenosyl-L-homocysteine + H(+)</text>
        <dbReference type="Rhea" id="RHEA:15197"/>
        <dbReference type="Rhea" id="RHEA-COMP:12418"/>
        <dbReference type="Rhea" id="RHEA-COMP:12419"/>
        <dbReference type="ChEBI" id="CHEBI:15378"/>
        <dbReference type="ChEBI" id="CHEBI:57856"/>
        <dbReference type="ChEBI" id="CHEBI:59789"/>
        <dbReference type="ChEBI" id="CHEBI:90615"/>
        <dbReference type="ChEBI" id="CHEBI:90616"/>
        <dbReference type="EC" id="2.1.1.72"/>
    </reaction>
</comment>
<dbReference type="EC" id="2.1.1.72" evidence="2"/>
<gene>
    <name evidence="9" type="ORF">RBEMOGI_0179</name>
</gene>
<evidence type="ECO:0000256" key="2">
    <source>
        <dbReference type="ARBA" id="ARBA00011900"/>
    </source>
</evidence>
<evidence type="ECO:0000256" key="4">
    <source>
        <dbReference type="ARBA" id="ARBA00022679"/>
    </source>
</evidence>
<dbReference type="InterPro" id="IPR002052">
    <property type="entry name" value="DNA_methylase_N6_adenine_CS"/>
</dbReference>
<dbReference type="GO" id="GO:0003677">
    <property type="term" value="F:DNA binding"/>
    <property type="evidence" value="ECO:0007669"/>
    <property type="project" value="InterPro"/>
</dbReference>
<dbReference type="InterPro" id="IPR003356">
    <property type="entry name" value="DNA_methylase_A-5"/>
</dbReference>
<organism evidence="9 10">
    <name type="scientific">Rickettsia bellii str. RML Mogi</name>
    <dbReference type="NCBI Taxonomy" id="1359194"/>
    <lineage>
        <taxon>Bacteria</taxon>
        <taxon>Pseudomonadati</taxon>
        <taxon>Pseudomonadota</taxon>
        <taxon>Alphaproteobacteria</taxon>
        <taxon>Rickettsiales</taxon>
        <taxon>Rickettsiaceae</taxon>
        <taxon>Rickettsieae</taxon>
        <taxon>Rickettsia</taxon>
        <taxon>belli group</taxon>
    </lineage>
</organism>
<evidence type="ECO:0000259" key="8">
    <source>
        <dbReference type="Pfam" id="PF02384"/>
    </source>
</evidence>
<dbReference type="REBASE" id="619119">
    <property type="entry name" value="M.RbeMogiORF179P"/>
</dbReference>
<dbReference type="GO" id="GO:0009007">
    <property type="term" value="F:site-specific DNA-methyltransferase (adenine-specific) activity"/>
    <property type="evidence" value="ECO:0007669"/>
    <property type="project" value="UniProtKB-EC"/>
</dbReference>
<dbReference type="RefSeq" id="WP_045799548.1">
    <property type="nucleotide sequence ID" value="NZ_LAOJ01000001.1"/>
</dbReference>
<dbReference type="GO" id="GO:0009307">
    <property type="term" value="P:DNA restriction-modification system"/>
    <property type="evidence" value="ECO:0007669"/>
    <property type="project" value="UniProtKB-KW"/>
</dbReference>
<dbReference type="Gene3D" id="3.40.50.150">
    <property type="entry name" value="Vaccinia Virus protein VP39"/>
    <property type="match status" value="1"/>
</dbReference>
<keyword evidence="5" id="KW-0949">S-adenosyl-L-methionine</keyword>
<dbReference type="SUPFAM" id="SSF53335">
    <property type="entry name" value="S-adenosyl-L-methionine-dependent methyltransferases"/>
    <property type="match status" value="1"/>
</dbReference>
<proteinExistence type="inferred from homology"/>
<feature type="domain" description="DNA methylase adenine-specific" evidence="8">
    <location>
        <begin position="293"/>
        <end position="603"/>
    </location>
</feature>
<keyword evidence="4" id="KW-0808">Transferase</keyword>
<evidence type="ECO:0000256" key="5">
    <source>
        <dbReference type="ARBA" id="ARBA00022691"/>
    </source>
</evidence>
<accession>A0A0F3QGB9</accession>
<sequence>MSEELLQRGLNKSNPTSKIGKWDYYNIGSTTLKALKNAGIIRNVNYGEVENKKVDALIVSKQNVIAVIEFKQPKEFKTNSQQQKAIDQAINVAKILGAKIIIATDTVDTLWINALTGEKILDEEGKNISLLFDPSNEQLPALIEKISYSINETNNQLLSPKLVNPTCLASSIWQDVWSVSGATPENCLYTFVELFIFKYLSDLGILKSRNSFYSLIEMYATDTPNEVLTYYVDNIRKKIKELFPYNPLDNTTIINGSVFVSNDQKAADSYSTVFFKVLDKFNKYGRLEHIDYDFKSKLFESFLKESISKKNWGQFFTPMKVVRAIEMIIQDEIREEAVICDPACGVGKFLLEPIKSKIDRFYKIKDGKIIPKITIRGFDKGFGNNEQKTIILAKANMLIYFSEVIKNYPNHTKEFADLFNSTFTLKTDSILGTLKDPVENTYDLILTNPPYVTDGSSNFKEEIQKNNDLKKYYKINAMGVEGLFMEWIIRALKPNGKAFIIVPDGIFNRQNDRNLRAFLCQECFIDGIISLPENTFFTTKQKTYILCITKKNNKTDIQSDPVFTYLVSEIGESRDVYRFDIEQNDLIEAITLYNFFKGNKKAFENINTDPRCKIVPIEKFESEIYWSIDRWWSKEEKITLGIEKENKTLSVLEFSSYLSCMADTLENFSLGLKK</sequence>
<evidence type="ECO:0000256" key="1">
    <source>
        <dbReference type="ARBA" id="ARBA00006594"/>
    </source>
</evidence>
<evidence type="ECO:0000313" key="9">
    <source>
        <dbReference type="EMBL" id="KJV91573.1"/>
    </source>
</evidence>
<dbReference type="PATRIC" id="fig|1359194.3.peg.179"/>
<dbReference type="PROSITE" id="PS00092">
    <property type="entry name" value="N6_MTASE"/>
    <property type="match status" value="1"/>
</dbReference>
<dbReference type="PRINTS" id="PR00507">
    <property type="entry name" value="N12N6MTFRASE"/>
</dbReference>
<evidence type="ECO:0000313" key="10">
    <source>
        <dbReference type="Proteomes" id="UP000033689"/>
    </source>
</evidence>
<comment type="similarity">
    <text evidence="1">Belongs to the N(4)/N(6)-methyltransferase family.</text>
</comment>
<evidence type="ECO:0000256" key="6">
    <source>
        <dbReference type="ARBA" id="ARBA00022747"/>
    </source>
</evidence>